<dbReference type="InterPro" id="IPR000792">
    <property type="entry name" value="Tscrpt_reg_LuxR_C"/>
</dbReference>
<dbReference type="InterPro" id="IPR016032">
    <property type="entry name" value="Sig_transdc_resp-reg_C-effctor"/>
</dbReference>
<dbReference type="CDD" id="cd06170">
    <property type="entry name" value="LuxR_C_like"/>
    <property type="match status" value="1"/>
</dbReference>
<dbReference type="Proteomes" id="UP000275663">
    <property type="component" value="Chromosome"/>
</dbReference>
<organism evidence="5 6">
    <name type="scientific">Undibacterium parvum</name>
    <dbReference type="NCBI Taxonomy" id="401471"/>
    <lineage>
        <taxon>Bacteria</taxon>
        <taxon>Pseudomonadati</taxon>
        <taxon>Pseudomonadota</taxon>
        <taxon>Betaproteobacteria</taxon>
        <taxon>Burkholderiales</taxon>
        <taxon>Oxalobacteraceae</taxon>
        <taxon>Undibacterium</taxon>
    </lineage>
</organism>
<evidence type="ECO:0000256" key="3">
    <source>
        <dbReference type="ARBA" id="ARBA00023163"/>
    </source>
</evidence>
<proteinExistence type="predicted"/>
<dbReference type="KEGG" id="upv:EJN92_16050"/>
<evidence type="ECO:0000256" key="2">
    <source>
        <dbReference type="ARBA" id="ARBA00023125"/>
    </source>
</evidence>
<feature type="domain" description="HTH luxR-type" evidence="4">
    <location>
        <begin position="189"/>
        <end position="254"/>
    </location>
</feature>
<name>A0A3S9HMP7_9BURK</name>
<keyword evidence="2" id="KW-0238">DNA-binding</keyword>
<dbReference type="AlphaFoldDB" id="A0A3S9HMP7"/>
<evidence type="ECO:0000256" key="1">
    <source>
        <dbReference type="ARBA" id="ARBA00023015"/>
    </source>
</evidence>
<evidence type="ECO:0000313" key="6">
    <source>
        <dbReference type="Proteomes" id="UP000275663"/>
    </source>
</evidence>
<dbReference type="Gene3D" id="1.10.10.10">
    <property type="entry name" value="Winged helix-like DNA-binding domain superfamily/Winged helix DNA-binding domain"/>
    <property type="match status" value="1"/>
</dbReference>
<dbReference type="InterPro" id="IPR017470">
    <property type="entry name" value="Tscrpt_reg_EpsA"/>
</dbReference>
<dbReference type="EMBL" id="CP034464">
    <property type="protein sequence ID" value="AZP13371.1"/>
    <property type="molecule type" value="Genomic_DNA"/>
</dbReference>
<sequence length="257" mass="29138">MDDLVVLSLREQEYLLRTIESALQVRRRRQFFLWTQGQFQSLLPHEIMVCIQFGGDGEVVHIECMHSVILDEQSKEQLCNPHDGFALRLARHCRNEERLPLLIEQGERSDSHPLSRLRAEMEIRKLGISVVHSTENLPGGASFFALFGLPDAADSRHSFFLELLLPYLHISLLRLVANAAEPLSNPGSGSSLARPVTAREIDILRWVKQGKSNFEIGIILGISALTVKNHLQKIYKKLNVQNRTQAVSRCMDLRLLG</sequence>
<evidence type="ECO:0000259" key="4">
    <source>
        <dbReference type="PROSITE" id="PS50043"/>
    </source>
</evidence>
<dbReference type="NCBIfam" id="TIGR03020">
    <property type="entry name" value="EpsA"/>
    <property type="match status" value="1"/>
</dbReference>
<dbReference type="PRINTS" id="PR00038">
    <property type="entry name" value="HTHLUXR"/>
</dbReference>
<dbReference type="SMART" id="SM00421">
    <property type="entry name" value="HTH_LUXR"/>
    <property type="match status" value="1"/>
</dbReference>
<dbReference type="PANTHER" id="PTHR44688">
    <property type="entry name" value="DNA-BINDING TRANSCRIPTIONAL ACTIVATOR DEVR_DOSR"/>
    <property type="match status" value="1"/>
</dbReference>
<keyword evidence="3" id="KW-0804">Transcription</keyword>
<dbReference type="InterPro" id="IPR036388">
    <property type="entry name" value="WH-like_DNA-bd_sf"/>
</dbReference>
<evidence type="ECO:0000313" key="5">
    <source>
        <dbReference type="EMBL" id="AZP13371.1"/>
    </source>
</evidence>
<dbReference type="RefSeq" id="WP_126128744.1">
    <property type="nucleotide sequence ID" value="NZ_CP034464.1"/>
</dbReference>
<dbReference type="PANTHER" id="PTHR44688:SF16">
    <property type="entry name" value="DNA-BINDING TRANSCRIPTIONAL ACTIVATOR DEVR_DOSR"/>
    <property type="match status" value="1"/>
</dbReference>
<dbReference type="GO" id="GO:0003677">
    <property type="term" value="F:DNA binding"/>
    <property type="evidence" value="ECO:0007669"/>
    <property type="project" value="UniProtKB-KW"/>
</dbReference>
<protein>
    <submittedName>
        <fullName evidence="5">Helix-turn-helix transcriptional regulator</fullName>
    </submittedName>
</protein>
<accession>A0A3S9HMP7</accession>
<keyword evidence="1" id="KW-0805">Transcription regulation</keyword>
<dbReference type="Pfam" id="PF00196">
    <property type="entry name" value="GerE"/>
    <property type="match status" value="1"/>
</dbReference>
<gene>
    <name evidence="5" type="ORF">EJN92_16050</name>
</gene>
<dbReference type="PROSITE" id="PS50043">
    <property type="entry name" value="HTH_LUXR_2"/>
    <property type="match status" value="1"/>
</dbReference>
<dbReference type="GO" id="GO:0006355">
    <property type="term" value="P:regulation of DNA-templated transcription"/>
    <property type="evidence" value="ECO:0007669"/>
    <property type="project" value="InterPro"/>
</dbReference>
<keyword evidence="6" id="KW-1185">Reference proteome</keyword>
<reference evidence="5 6" key="1">
    <citation type="journal article" date="2011" name="Int. J. Syst. Evol. Microbiol.">
        <title>Description of Undibacterium oligocarboniphilum sp. nov., isolated from purified water, and Undibacterium pigrum strain CCUG 49012 as the type strain of Undibacterium parvum sp. nov., and emended descriptions of the genus Undibacterium and the species Undibacterium pigrum.</title>
        <authorList>
            <person name="Eder W."/>
            <person name="Wanner G."/>
            <person name="Ludwig W."/>
            <person name="Busse H.J."/>
            <person name="Ziemke-Kageler F."/>
            <person name="Lang E."/>
        </authorList>
    </citation>
    <scope>NUCLEOTIDE SEQUENCE [LARGE SCALE GENOMIC DNA]</scope>
    <source>
        <strain evidence="5 6">DSM 23061</strain>
    </source>
</reference>
<dbReference type="OrthoDB" id="135231at2"/>
<dbReference type="SUPFAM" id="SSF46894">
    <property type="entry name" value="C-terminal effector domain of the bipartite response regulators"/>
    <property type="match status" value="1"/>
</dbReference>